<accession>A0ABY8TJK4</accession>
<keyword evidence="3" id="KW-1185">Reference proteome</keyword>
<dbReference type="InterPro" id="IPR000719">
    <property type="entry name" value="Prot_kinase_dom"/>
</dbReference>
<feature type="domain" description="Protein kinase" evidence="1">
    <location>
        <begin position="29"/>
        <end position="266"/>
    </location>
</feature>
<protein>
    <recommendedName>
        <fullName evidence="1">Protein kinase domain-containing protein</fullName>
    </recommendedName>
</protein>
<dbReference type="Proteomes" id="UP001244341">
    <property type="component" value="Chromosome 1b"/>
</dbReference>
<dbReference type="PANTHER" id="PTHR44329">
    <property type="entry name" value="SERINE/THREONINE-PROTEIN KINASE TNNI3K-RELATED"/>
    <property type="match status" value="1"/>
</dbReference>
<dbReference type="InterPro" id="IPR011009">
    <property type="entry name" value="Kinase-like_dom_sf"/>
</dbReference>
<evidence type="ECO:0000259" key="1">
    <source>
        <dbReference type="Pfam" id="PF00069"/>
    </source>
</evidence>
<dbReference type="InterPro" id="IPR051681">
    <property type="entry name" value="Ser/Thr_Kinases-Pseudokinases"/>
</dbReference>
<dbReference type="PANTHER" id="PTHR44329:SF289">
    <property type="entry name" value="SERINE_THREONINE-PROTEIN KINASE VIK"/>
    <property type="match status" value="1"/>
</dbReference>
<dbReference type="SUPFAM" id="SSF56112">
    <property type="entry name" value="Protein kinase-like (PK-like)"/>
    <property type="match status" value="1"/>
</dbReference>
<evidence type="ECO:0000313" key="3">
    <source>
        <dbReference type="Proteomes" id="UP001244341"/>
    </source>
</evidence>
<proteinExistence type="predicted"/>
<dbReference type="Gene3D" id="1.10.510.10">
    <property type="entry name" value="Transferase(Phosphotransferase) domain 1"/>
    <property type="match status" value="1"/>
</dbReference>
<name>A0ABY8TJK4_TETOB</name>
<dbReference type="EMBL" id="CP126208">
    <property type="protein sequence ID" value="WIA08466.1"/>
    <property type="molecule type" value="Genomic_DNA"/>
</dbReference>
<organism evidence="2 3">
    <name type="scientific">Tetradesmus obliquus</name>
    <name type="common">Green alga</name>
    <name type="synonym">Acutodesmus obliquus</name>
    <dbReference type="NCBI Taxonomy" id="3088"/>
    <lineage>
        <taxon>Eukaryota</taxon>
        <taxon>Viridiplantae</taxon>
        <taxon>Chlorophyta</taxon>
        <taxon>core chlorophytes</taxon>
        <taxon>Chlorophyceae</taxon>
        <taxon>CS clade</taxon>
        <taxon>Sphaeropleales</taxon>
        <taxon>Scenedesmaceae</taxon>
        <taxon>Tetradesmus</taxon>
    </lineage>
</organism>
<evidence type="ECO:0000313" key="2">
    <source>
        <dbReference type="EMBL" id="WIA08466.1"/>
    </source>
</evidence>
<dbReference type="Pfam" id="PF00069">
    <property type="entry name" value="Pkinase"/>
    <property type="match status" value="1"/>
</dbReference>
<reference evidence="2 3" key="1">
    <citation type="submission" date="2023-05" db="EMBL/GenBank/DDBJ databases">
        <title>A 100% complete, gapless, phased diploid assembly of the Scenedesmus obliquus UTEX 3031 genome.</title>
        <authorList>
            <person name="Biondi T.C."/>
            <person name="Hanschen E.R."/>
            <person name="Kwon T."/>
            <person name="Eng W."/>
            <person name="Kruse C.P.S."/>
            <person name="Koehler S.I."/>
            <person name="Kunde Y."/>
            <person name="Gleasner C.D."/>
            <person name="You Mak K.T."/>
            <person name="Polle J."/>
            <person name="Hovde B.T."/>
            <person name="Starkenburg S.R."/>
        </authorList>
    </citation>
    <scope>NUCLEOTIDE SEQUENCE [LARGE SCALE GENOMIC DNA]</scope>
    <source>
        <strain evidence="2 3">DOE0152z</strain>
    </source>
</reference>
<dbReference type="PROSITE" id="PS00109">
    <property type="entry name" value="PROTEIN_KINASE_TYR"/>
    <property type="match status" value="1"/>
</dbReference>
<sequence length="353" mass="38728">MGWEEPADQQCALAPLLGQQSSSKLDKIVPLGSGSFAEVHLVRHQDGRLLAYKQIKCSRDLDAGSSHCAVTIEQAKAEAALHASLDHPNVVKFEEFCWEPELGMLLEYCSSGSLKSLLDECRGPSCLEPSKKDLLPLVQQLRQWPARLELLRQAADAVSYLHRSLGGAVLHNDLRADNMLLHVDSDGSHTLKLADFGLAFRVPADAQQEGCSCVRVPSRHVTNPRWVAPEVIAHASDDEVVLSRATDVYSLAAVMAEVLTATPPHFPYLEDACVEKYKRHQGLDIICTIELENAAKKGTPILLRFPEPDARLPCPQGGVGCTLQLGLYVMPRCAYGAPWVVQQTRPQSSETVR</sequence>
<dbReference type="InterPro" id="IPR008266">
    <property type="entry name" value="Tyr_kinase_AS"/>
</dbReference>
<gene>
    <name evidence="2" type="ORF">OEZ85_007903</name>
</gene>